<proteinExistence type="inferred from homology"/>
<comment type="subcellular location">
    <subcellularLocation>
        <location evidence="1">Peroxisome</location>
    </subcellularLocation>
</comment>
<dbReference type="CDD" id="cd06558">
    <property type="entry name" value="crotonase-like"/>
    <property type="match status" value="1"/>
</dbReference>
<dbReference type="Pfam" id="PF00378">
    <property type="entry name" value="ECH_1"/>
    <property type="match status" value="1"/>
</dbReference>
<keyword evidence="5" id="KW-0442">Lipid degradation</keyword>
<evidence type="ECO:0000256" key="13">
    <source>
        <dbReference type="ARBA" id="ARBA00049556"/>
    </source>
</evidence>
<feature type="domain" description="3-hydroxyacyl-CoA dehydrogenase NAD binding" evidence="16">
    <location>
        <begin position="291"/>
        <end position="467"/>
    </location>
</feature>
<evidence type="ECO:0000256" key="10">
    <source>
        <dbReference type="ARBA" id="ARBA00023235"/>
    </source>
</evidence>
<evidence type="ECO:0000259" key="16">
    <source>
        <dbReference type="Pfam" id="PF02737"/>
    </source>
</evidence>
<dbReference type="Gene3D" id="1.10.1040.50">
    <property type="match status" value="1"/>
</dbReference>
<dbReference type="SUPFAM" id="SSF48179">
    <property type="entry name" value="6-phosphogluconate dehydrogenase C-terminal domain-like"/>
    <property type="match status" value="2"/>
</dbReference>
<evidence type="ECO:0000313" key="17">
    <source>
        <dbReference type="EMBL" id="MCW6510005.1"/>
    </source>
</evidence>
<dbReference type="InterPro" id="IPR018376">
    <property type="entry name" value="Enoyl-CoA_hyd/isom_CS"/>
</dbReference>
<accession>A0AA41YZ85</accession>
<dbReference type="GO" id="GO:0016853">
    <property type="term" value="F:isomerase activity"/>
    <property type="evidence" value="ECO:0007669"/>
    <property type="project" value="UniProtKB-KW"/>
</dbReference>
<comment type="pathway">
    <text evidence="2">Lipid metabolism; fatty acid beta-oxidation.</text>
</comment>
<dbReference type="Pfam" id="PF02737">
    <property type="entry name" value="3HCDH_N"/>
    <property type="match status" value="1"/>
</dbReference>
<evidence type="ECO:0000256" key="14">
    <source>
        <dbReference type="RuleBase" id="RU003707"/>
    </source>
</evidence>
<gene>
    <name evidence="17" type="ORF">M8523_18455</name>
</gene>
<keyword evidence="6" id="KW-0560">Oxidoreductase</keyword>
<organism evidence="17 18">
    <name type="scientific">Lichenifustis flavocetrariae</name>
    <dbReference type="NCBI Taxonomy" id="2949735"/>
    <lineage>
        <taxon>Bacteria</taxon>
        <taxon>Pseudomonadati</taxon>
        <taxon>Pseudomonadota</taxon>
        <taxon>Alphaproteobacteria</taxon>
        <taxon>Hyphomicrobiales</taxon>
        <taxon>Lichenihabitantaceae</taxon>
        <taxon>Lichenifustis</taxon>
    </lineage>
</organism>
<comment type="caution">
    <text evidence="17">The sequence shown here is derived from an EMBL/GenBank/DDBJ whole genome shotgun (WGS) entry which is preliminary data.</text>
</comment>
<keyword evidence="8" id="KW-0443">Lipid metabolism</keyword>
<dbReference type="InterPro" id="IPR006108">
    <property type="entry name" value="3HC_DH_C"/>
</dbReference>
<feature type="domain" description="3-hydroxyacyl-CoA dehydrogenase C-terminal" evidence="15">
    <location>
        <begin position="599"/>
        <end position="665"/>
    </location>
</feature>
<keyword evidence="9" id="KW-0576">Peroxisome</keyword>
<dbReference type="InterPro" id="IPR001753">
    <property type="entry name" value="Enoyl-CoA_hydra/iso"/>
</dbReference>
<sequence>MSDDPVRLDLRGDIAVVTIDNPPVNALGQAVRAGLVRAAERIAQDAAIRGAVLVCAGRTFVAGADITEFGKPPAPPSLRDSNAALESLDKPVVAVLHGTALGGGLELALSCHYRVIDSAGVVGLPEVTLGIIPGAGGTQRLPRLIGVAPALDIITSGRRVTGEEALRLGIADAIAQGDRLAFALAFLRARFDHPLPRVSKRPFPVTDPEAILALRAAVTKKSPGQVAPARAIDVIAASAGRDFAEGQALEQEAFEALRASPQSKALRHIFFAERAIAKVPGLGTARALARIGLVGGGLMGAGIGTACLLAGLSVCLVERDATALAAGRDRIDGLLDEAVKRGKLSAEDRAAMAATRLTTAVVMAALGDADLIIEAVFESLPVKQEVFRALDRVARPGAVLATNTSYLDVAAIAAVTSRPGDVIGLHFFSPAHIMKLVEIVAPSSADPDAVATGFALVKRLGKLGVWTANAEGFIGNRILSAYRRAADQMVEDGATPWAVDAAFRDFGFTMGVFAMQDMAGLDIGWATRQRLAPTRDPAERYVAISDRLCERGWFGRKTGRGYYIYKGAGATPNPEVDAIIAAERQAKGIKARAFTSAEIQNRVLLAMINEGAWILEDGVALRAGDIDVVMVNGYGFPRWRGGPMHAAEARGLAQVKAELETLRHEDTLWRAAPLQRLSNGKDVEA</sequence>
<evidence type="ECO:0000313" key="18">
    <source>
        <dbReference type="Proteomes" id="UP001165667"/>
    </source>
</evidence>
<keyword evidence="10" id="KW-0413">Isomerase</keyword>
<keyword evidence="11" id="KW-0456">Lyase</keyword>
<evidence type="ECO:0000256" key="11">
    <source>
        <dbReference type="ARBA" id="ARBA00023239"/>
    </source>
</evidence>
<name>A0AA41YZ85_9HYPH</name>
<dbReference type="InterPro" id="IPR036291">
    <property type="entry name" value="NAD(P)-bd_dom_sf"/>
</dbReference>
<dbReference type="Gene3D" id="3.40.50.720">
    <property type="entry name" value="NAD(P)-binding Rossmann-like Domain"/>
    <property type="match status" value="1"/>
</dbReference>
<dbReference type="InterPro" id="IPR008927">
    <property type="entry name" value="6-PGluconate_DH-like_C_sf"/>
</dbReference>
<dbReference type="Proteomes" id="UP001165667">
    <property type="component" value="Unassembled WGS sequence"/>
</dbReference>
<keyword evidence="7" id="KW-0520">NAD</keyword>
<dbReference type="GO" id="GO:0070403">
    <property type="term" value="F:NAD+ binding"/>
    <property type="evidence" value="ECO:0007669"/>
    <property type="project" value="InterPro"/>
</dbReference>
<dbReference type="InterPro" id="IPR006176">
    <property type="entry name" value="3-OHacyl-CoA_DH_NAD-bd"/>
</dbReference>
<evidence type="ECO:0000256" key="9">
    <source>
        <dbReference type="ARBA" id="ARBA00023140"/>
    </source>
</evidence>
<dbReference type="PROSITE" id="PS00166">
    <property type="entry name" value="ENOYL_COA_HYDRATASE"/>
    <property type="match status" value="1"/>
</dbReference>
<keyword evidence="12" id="KW-0511">Multifunctional enzyme</keyword>
<comment type="similarity">
    <text evidence="14">Belongs to the enoyl-CoA hydratase/isomerase family.</text>
</comment>
<evidence type="ECO:0000256" key="8">
    <source>
        <dbReference type="ARBA" id="ARBA00023098"/>
    </source>
</evidence>
<evidence type="ECO:0000256" key="2">
    <source>
        <dbReference type="ARBA" id="ARBA00005005"/>
    </source>
</evidence>
<evidence type="ECO:0000259" key="15">
    <source>
        <dbReference type="Pfam" id="PF00725"/>
    </source>
</evidence>
<dbReference type="FunFam" id="3.40.50.720:FF:000009">
    <property type="entry name" value="Fatty oxidation complex, alpha subunit"/>
    <property type="match status" value="1"/>
</dbReference>
<dbReference type="FunFam" id="1.10.1040.50:FF:000006">
    <property type="entry name" value="Peroxisomal bifunctional enzyme"/>
    <property type="match status" value="1"/>
</dbReference>
<dbReference type="AlphaFoldDB" id="A0AA41YZ85"/>
<evidence type="ECO:0000256" key="5">
    <source>
        <dbReference type="ARBA" id="ARBA00022963"/>
    </source>
</evidence>
<dbReference type="GO" id="GO:0016042">
    <property type="term" value="P:lipid catabolic process"/>
    <property type="evidence" value="ECO:0007669"/>
    <property type="project" value="UniProtKB-KW"/>
</dbReference>
<dbReference type="SUPFAM" id="SSF52096">
    <property type="entry name" value="ClpP/crotonase"/>
    <property type="match status" value="1"/>
</dbReference>
<feature type="domain" description="3-hydroxyacyl-CoA dehydrogenase C-terminal" evidence="15">
    <location>
        <begin position="472"/>
        <end position="565"/>
    </location>
</feature>
<dbReference type="Gene3D" id="3.90.226.10">
    <property type="entry name" value="2-enoyl-CoA Hydratase, Chain A, domain 1"/>
    <property type="match status" value="1"/>
</dbReference>
<dbReference type="SUPFAM" id="SSF51735">
    <property type="entry name" value="NAD(P)-binding Rossmann-fold domains"/>
    <property type="match status" value="1"/>
</dbReference>
<evidence type="ECO:0000256" key="6">
    <source>
        <dbReference type="ARBA" id="ARBA00023002"/>
    </source>
</evidence>
<dbReference type="PANTHER" id="PTHR23309">
    <property type="entry name" value="3-HYDROXYACYL-COA DEHYROGENASE"/>
    <property type="match status" value="1"/>
</dbReference>
<evidence type="ECO:0000256" key="4">
    <source>
        <dbReference type="ARBA" id="ARBA00022832"/>
    </source>
</evidence>
<dbReference type="Pfam" id="PF00725">
    <property type="entry name" value="3HCDH"/>
    <property type="match status" value="2"/>
</dbReference>
<dbReference type="GO" id="GO:0004300">
    <property type="term" value="F:enoyl-CoA hydratase activity"/>
    <property type="evidence" value="ECO:0007669"/>
    <property type="project" value="UniProtKB-ARBA"/>
</dbReference>
<reference evidence="17" key="1">
    <citation type="submission" date="2022-05" db="EMBL/GenBank/DDBJ databases">
        <authorList>
            <person name="Pankratov T."/>
        </authorList>
    </citation>
    <scope>NUCLEOTIDE SEQUENCE</scope>
    <source>
        <strain evidence="17">BP6-180914</strain>
    </source>
</reference>
<evidence type="ECO:0000256" key="12">
    <source>
        <dbReference type="ARBA" id="ARBA00023268"/>
    </source>
</evidence>
<protein>
    <submittedName>
        <fullName evidence="17">3-hydroxyacyl-CoA dehydrogenase NAD-binding domain-containing protein</fullName>
    </submittedName>
</protein>
<dbReference type="RefSeq" id="WP_282586371.1">
    <property type="nucleotide sequence ID" value="NZ_JAMOIM010000012.1"/>
</dbReference>
<dbReference type="GO" id="GO:0003857">
    <property type="term" value="F:(3S)-3-hydroxyacyl-CoA dehydrogenase (NAD+) activity"/>
    <property type="evidence" value="ECO:0007669"/>
    <property type="project" value="UniProtKB-EC"/>
</dbReference>
<dbReference type="EMBL" id="JAMOIM010000012">
    <property type="protein sequence ID" value="MCW6510005.1"/>
    <property type="molecule type" value="Genomic_DNA"/>
</dbReference>
<evidence type="ECO:0000256" key="3">
    <source>
        <dbReference type="ARBA" id="ARBA00008750"/>
    </source>
</evidence>
<evidence type="ECO:0000256" key="1">
    <source>
        <dbReference type="ARBA" id="ARBA00004275"/>
    </source>
</evidence>
<keyword evidence="4" id="KW-0276">Fatty acid metabolism</keyword>
<dbReference type="InterPro" id="IPR029045">
    <property type="entry name" value="ClpP/crotonase-like_dom_sf"/>
</dbReference>
<keyword evidence="18" id="KW-1185">Reference proteome</keyword>
<comment type="similarity">
    <text evidence="3">In the N-terminal section; belongs to the enoyl-CoA hydratase/isomerase family.</text>
</comment>
<dbReference type="GO" id="GO:0006631">
    <property type="term" value="P:fatty acid metabolic process"/>
    <property type="evidence" value="ECO:0007669"/>
    <property type="project" value="UniProtKB-KW"/>
</dbReference>
<comment type="catalytic activity">
    <reaction evidence="13">
        <text>a (3S)-3-hydroxyacyl-CoA + NAD(+) = a 3-oxoacyl-CoA + NADH + H(+)</text>
        <dbReference type="Rhea" id="RHEA:22432"/>
        <dbReference type="ChEBI" id="CHEBI:15378"/>
        <dbReference type="ChEBI" id="CHEBI:57318"/>
        <dbReference type="ChEBI" id="CHEBI:57540"/>
        <dbReference type="ChEBI" id="CHEBI:57945"/>
        <dbReference type="ChEBI" id="CHEBI:90726"/>
        <dbReference type="EC" id="1.1.1.35"/>
    </reaction>
</comment>
<evidence type="ECO:0000256" key="7">
    <source>
        <dbReference type="ARBA" id="ARBA00023027"/>
    </source>
</evidence>